<evidence type="ECO:0000313" key="2">
    <source>
        <dbReference type="Proteomes" id="UP000625210"/>
    </source>
</evidence>
<reference evidence="1" key="1">
    <citation type="journal article" date="2014" name="Int. J. Syst. Evol. Microbiol.">
        <title>Complete genome sequence of Corynebacterium casei LMG S-19264T (=DSM 44701T), isolated from a smear-ripened cheese.</title>
        <authorList>
            <consortium name="US DOE Joint Genome Institute (JGI-PGF)"/>
            <person name="Walter F."/>
            <person name="Albersmeier A."/>
            <person name="Kalinowski J."/>
            <person name="Ruckert C."/>
        </authorList>
    </citation>
    <scope>NUCLEOTIDE SEQUENCE</scope>
    <source>
        <strain evidence="1">CGMCC 1.15179</strain>
    </source>
</reference>
<accession>A0A8J2VGB2</accession>
<dbReference type="AlphaFoldDB" id="A0A8J2VGB2"/>
<protein>
    <submittedName>
        <fullName evidence="1">Uncharacterized protein</fullName>
    </submittedName>
</protein>
<sequence>MLLLIAIPYSGGRENKAANEGAKICIHTETDEIHFIEDHLSEGCRFVNSDIAKFFAFFKIYLCYRPEIVKVVEEEGGEPTEVIKKIKKKDRWTFVNGITGERQTFVFGDPSFLPWEPLYFVGRHVQEDLILMMQKTNKCIWKPGSFAFREIGRWSSNWG</sequence>
<keyword evidence="2" id="KW-1185">Reference proteome</keyword>
<name>A0A8J2VGB2_9BACL</name>
<gene>
    <name evidence="1" type="ORF">GCM10011571_16140</name>
</gene>
<comment type="caution">
    <text evidence="1">The sequence shown here is derived from an EMBL/GenBank/DDBJ whole genome shotgun (WGS) entry which is preliminary data.</text>
</comment>
<proteinExistence type="predicted"/>
<dbReference type="Proteomes" id="UP000625210">
    <property type="component" value="Unassembled WGS sequence"/>
</dbReference>
<reference evidence="1" key="2">
    <citation type="submission" date="2020-09" db="EMBL/GenBank/DDBJ databases">
        <authorList>
            <person name="Sun Q."/>
            <person name="Zhou Y."/>
        </authorList>
    </citation>
    <scope>NUCLEOTIDE SEQUENCE</scope>
    <source>
        <strain evidence="1">CGMCC 1.15179</strain>
    </source>
</reference>
<evidence type="ECO:0000313" key="1">
    <source>
        <dbReference type="EMBL" id="GGE15341.1"/>
    </source>
</evidence>
<dbReference type="EMBL" id="BMHQ01000005">
    <property type="protein sequence ID" value="GGE15341.1"/>
    <property type="molecule type" value="Genomic_DNA"/>
</dbReference>
<organism evidence="1 2">
    <name type="scientific">Marinithermofilum abyssi</name>
    <dbReference type="NCBI Taxonomy" id="1571185"/>
    <lineage>
        <taxon>Bacteria</taxon>
        <taxon>Bacillati</taxon>
        <taxon>Bacillota</taxon>
        <taxon>Bacilli</taxon>
        <taxon>Bacillales</taxon>
        <taxon>Thermoactinomycetaceae</taxon>
        <taxon>Marinithermofilum</taxon>
    </lineage>
</organism>